<sequence length="53" mass="6398">MRNLGIAVLGMLKGCDRFWDLGVRSLLWMWGAISVWGFGRCDRWLWMWECDRF</sequence>
<accession>A0ACC5Q254</accession>
<name>A0ACC5Q254_DOLFA</name>
<gene>
    <name evidence="1" type="ORF">IQ222_07520</name>
</gene>
<keyword evidence="2" id="KW-1185">Reference proteome</keyword>
<protein>
    <submittedName>
        <fullName evidence="1">Uncharacterized protein</fullName>
    </submittedName>
</protein>
<proteinExistence type="predicted"/>
<comment type="caution">
    <text evidence="1">The sequence shown here is derived from an EMBL/GenBank/DDBJ whole genome shotgun (WGS) entry which is preliminary data.</text>
</comment>
<evidence type="ECO:0000313" key="2">
    <source>
        <dbReference type="Proteomes" id="UP000597867"/>
    </source>
</evidence>
<organism evidence="1 2">
    <name type="scientific">Dolichospermum flos-aquae LEGE 04289</name>
    <dbReference type="NCBI Taxonomy" id="1828708"/>
    <lineage>
        <taxon>Bacteria</taxon>
        <taxon>Bacillati</taxon>
        <taxon>Cyanobacteriota</taxon>
        <taxon>Cyanophyceae</taxon>
        <taxon>Nostocales</taxon>
        <taxon>Aphanizomenonaceae</taxon>
        <taxon>Dolichospermum</taxon>
    </lineage>
</organism>
<dbReference type="Proteomes" id="UP000597867">
    <property type="component" value="Unassembled WGS sequence"/>
</dbReference>
<evidence type="ECO:0000313" key="1">
    <source>
        <dbReference type="EMBL" id="MBE9218638.1"/>
    </source>
</evidence>
<reference evidence="1" key="1">
    <citation type="submission" date="2020-10" db="EMBL/GenBank/DDBJ databases">
        <authorList>
            <person name="Castelo-Branco R."/>
            <person name="Eusebio N."/>
            <person name="Adriana R."/>
            <person name="Vieira A."/>
            <person name="Brugerolle De Fraissinette N."/>
            <person name="Rezende De Castro R."/>
            <person name="Schneider M.P."/>
            <person name="Vasconcelos V."/>
            <person name="Leao P.N."/>
        </authorList>
    </citation>
    <scope>NUCLEOTIDE SEQUENCE</scope>
    <source>
        <strain evidence="1">LEGE 04289</strain>
    </source>
</reference>
<dbReference type="EMBL" id="JADEWF010000019">
    <property type="protein sequence ID" value="MBE9218638.1"/>
    <property type="molecule type" value="Genomic_DNA"/>
</dbReference>